<accession>A0A0F2MEB2</accession>
<dbReference type="EMBL" id="AXCR01000006">
    <property type="protein sequence ID" value="KJR86486.1"/>
    <property type="molecule type" value="Genomic_DNA"/>
</dbReference>
<sequence>MLLASSRSLLLYDELQEPVVQLSSLRTRLVHPCMTVLTQKQSSSQLFPDVATAHEPPTIESKCCQLTADARDGLAGIAVDSASRQAYTMEWLV</sequence>
<reference evidence="1 2" key="2">
    <citation type="journal article" date="2015" name="Eukaryot. Cell">
        <title>Asexual propagation of a virulent clone complex in a human and feline outbreak of sporotrichosis.</title>
        <authorList>
            <person name="Teixeira Mde M."/>
            <person name="Rodrigues A.M."/>
            <person name="Tsui C.K."/>
            <person name="de Almeida L.G."/>
            <person name="Van Diepeningen A.D."/>
            <person name="van den Ende B.G."/>
            <person name="Fernandes G.F."/>
            <person name="Kano R."/>
            <person name="Hamelin R.C."/>
            <person name="Lopes-Bezerra L.M."/>
            <person name="Vasconcelos A.T."/>
            <person name="de Hoog S."/>
            <person name="de Camargo Z.P."/>
            <person name="Felipe M.S."/>
        </authorList>
    </citation>
    <scope>NUCLEOTIDE SEQUENCE [LARGE SCALE GENOMIC DNA]</scope>
    <source>
        <strain evidence="1 2">1099-18</strain>
    </source>
</reference>
<dbReference type="RefSeq" id="XP_016589162.1">
    <property type="nucleotide sequence ID" value="XM_016729726.1"/>
</dbReference>
<dbReference type="Proteomes" id="UP000033710">
    <property type="component" value="Unassembled WGS sequence"/>
</dbReference>
<proteinExistence type="predicted"/>
<dbReference type="KEGG" id="ssck:SPSK_02864"/>
<comment type="caution">
    <text evidence="1">The sequence shown here is derived from an EMBL/GenBank/DDBJ whole genome shotgun (WGS) entry which is preliminary data.</text>
</comment>
<dbReference type="AlphaFoldDB" id="A0A0F2MEB2"/>
<name>A0A0F2MEB2_SPOSC</name>
<evidence type="ECO:0000313" key="1">
    <source>
        <dbReference type="EMBL" id="KJR86486.1"/>
    </source>
</evidence>
<reference evidence="1 2" key="1">
    <citation type="journal article" date="2014" name="BMC Genomics">
        <title>Comparative genomics of the major fungal agents of human and animal Sporotrichosis: Sporothrix schenckii and Sporothrix brasiliensis.</title>
        <authorList>
            <person name="Teixeira M.M."/>
            <person name="de Almeida L.G."/>
            <person name="Kubitschek-Barreira P."/>
            <person name="Alves F.L."/>
            <person name="Kioshima E.S."/>
            <person name="Abadio A.K."/>
            <person name="Fernandes L."/>
            <person name="Derengowski L.S."/>
            <person name="Ferreira K.S."/>
            <person name="Souza R.C."/>
            <person name="Ruiz J.C."/>
            <person name="de Andrade N.C."/>
            <person name="Paes H.C."/>
            <person name="Nicola A.M."/>
            <person name="Albuquerque P."/>
            <person name="Gerber A.L."/>
            <person name="Martins V.P."/>
            <person name="Peconick L.D."/>
            <person name="Neto A.V."/>
            <person name="Chaucanez C.B."/>
            <person name="Silva P.A."/>
            <person name="Cunha O.L."/>
            <person name="de Oliveira F.F."/>
            <person name="dos Santos T.C."/>
            <person name="Barros A.L."/>
            <person name="Soares M.A."/>
            <person name="de Oliveira L.M."/>
            <person name="Marini M.M."/>
            <person name="Villalobos-Duno H."/>
            <person name="Cunha M.M."/>
            <person name="de Hoog S."/>
            <person name="da Silveira J.F."/>
            <person name="Henrissat B."/>
            <person name="Nino-Vega G.A."/>
            <person name="Cisalpino P.S."/>
            <person name="Mora-Montes H.M."/>
            <person name="Almeida S.R."/>
            <person name="Stajich J.E."/>
            <person name="Lopes-Bezerra L.M."/>
            <person name="Vasconcelos A.T."/>
            <person name="Felipe M.S."/>
        </authorList>
    </citation>
    <scope>NUCLEOTIDE SEQUENCE [LARGE SCALE GENOMIC DNA]</scope>
    <source>
        <strain evidence="1 2">1099-18</strain>
    </source>
</reference>
<protein>
    <submittedName>
        <fullName evidence="1">Uncharacterized protein</fullName>
    </submittedName>
</protein>
<evidence type="ECO:0000313" key="2">
    <source>
        <dbReference type="Proteomes" id="UP000033710"/>
    </source>
</evidence>
<organism evidence="1 2">
    <name type="scientific">Sporothrix schenckii 1099-18</name>
    <dbReference type="NCBI Taxonomy" id="1397361"/>
    <lineage>
        <taxon>Eukaryota</taxon>
        <taxon>Fungi</taxon>
        <taxon>Dikarya</taxon>
        <taxon>Ascomycota</taxon>
        <taxon>Pezizomycotina</taxon>
        <taxon>Sordariomycetes</taxon>
        <taxon>Sordariomycetidae</taxon>
        <taxon>Ophiostomatales</taxon>
        <taxon>Ophiostomataceae</taxon>
        <taxon>Sporothrix</taxon>
    </lineage>
</organism>
<gene>
    <name evidence="1" type="ORF">SPSK_02864</name>
</gene>
<dbReference type="VEuPathDB" id="FungiDB:SPSK_02864"/>
<dbReference type="GeneID" id="27665003"/>